<reference evidence="1" key="1">
    <citation type="submission" date="2023-06" db="EMBL/GenBank/DDBJ databases">
        <title>Sysu t00039.</title>
        <authorList>
            <person name="Gao L."/>
            <person name="Fang B.-Z."/>
            <person name="Li W.-J."/>
        </authorList>
    </citation>
    <scope>NUCLEOTIDE SEQUENCE</scope>
    <source>
        <strain evidence="1">SYSU T00039</strain>
    </source>
</reference>
<evidence type="ECO:0000313" key="2">
    <source>
        <dbReference type="Proteomes" id="UP001172737"/>
    </source>
</evidence>
<dbReference type="SUPFAM" id="SSF52540">
    <property type="entry name" value="P-loop containing nucleoside triphosphate hydrolases"/>
    <property type="match status" value="1"/>
</dbReference>
<dbReference type="InterPro" id="IPR027417">
    <property type="entry name" value="P-loop_NTPase"/>
</dbReference>
<evidence type="ECO:0000313" key="1">
    <source>
        <dbReference type="EMBL" id="MDN4487189.1"/>
    </source>
</evidence>
<organism evidence="1 2">
    <name type="scientific">Demequina lignilytica</name>
    <dbReference type="NCBI Taxonomy" id="3051663"/>
    <lineage>
        <taxon>Bacteria</taxon>
        <taxon>Bacillati</taxon>
        <taxon>Actinomycetota</taxon>
        <taxon>Actinomycetes</taxon>
        <taxon>Micrococcales</taxon>
        <taxon>Demequinaceae</taxon>
        <taxon>Demequina</taxon>
    </lineage>
</organism>
<dbReference type="Gene3D" id="3.40.50.300">
    <property type="entry name" value="P-loop containing nucleotide triphosphate hydrolases"/>
    <property type="match status" value="1"/>
</dbReference>
<dbReference type="RefSeq" id="WP_301118261.1">
    <property type="nucleotide sequence ID" value="NZ_JAUHPX010000002.1"/>
</dbReference>
<dbReference type="AlphaFoldDB" id="A0AAW7LZY5"/>
<sequence>MADTTADRAIAIARARGPRLGATTLVLIDGPAGAGKTTLAGEIAVALGGRASAGAGTWDPSRPVPDDAVVQTLHGDDMYEGWGGLSTLDDVLVDQVLAPLSAGRTGSFRMWDWTASSRSHAIAVPPRPYLVIEGVGVASRAARRHASCVVLVDAPRELRLARGIARDGEAMRHEWERWQEVEGAHLDASGVRDAADLVLDTSA</sequence>
<dbReference type="EMBL" id="JAUHPX010000002">
    <property type="protein sequence ID" value="MDN4487189.1"/>
    <property type="molecule type" value="Genomic_DNA"/>
</dbReference>
<evidence type="ECO:0008006" key="3">
    <source>
        <dbReference type="Google" id="ProtNLM"/>
    </source>
</evidence>
<protein>
    <recommendedName>
        <fullName evidence="3">Uridine kinase</fullName>
    </recommendedName>
</protein>
<gene>
    <name evidence="1" type="ORF">QQX10_03310</name>
</gene>
<dbReference type="Proteomes" id="UP001172737">
    <property type="component" value="Unassembled WGS sequence"/>
</dbReference>
<proteinExistence type="predicted"/>
<comment type="caution">
    <text evidence="1">The sequence shown here is derived from an EMBL/GenBank/DDBJ whole genome shotgun (WGS) entry which is preliminary data.</text>
</comment>
<accession>A0AAW7LZY5</accession>
<keyword evidence="2" id="KW-1185">Reference proteome</keyword>
<name>A0AAW7LZY5_9MICO</name>